<evidence type="ECO:0000313" key="9">
    <source>
        <dbReference type="EMBL" id="KSU49157.1"/>
    </source>
</evidence>
<dbReference type="NCBIfam" id="TIGR00613">
    <property type="entry name" value="reco"/>
    <property type="match status" value="1"/>
</dbReference>
<dbReference type="GO" id="GO:0006310">
    <property type="term" value="P:DNA recombination"/>
    <property type="evidence" value="ECO:0007669"/>
    <property type="project" value="UniProtKB-UniRule"/>
</dbReference>
<dbReference type="InterPro" id="IPR042242">
    <property type="entry name" value="RecO_C"/>
</dbReference>
<comment type="similarity">
    <text evidence="1 7">Belongs to the RecO family.</text>
</comment>
<dbReference type="Proteomes" id="UP000072605">
    <property type="component" value="Unassembled WGS sequence"/>
</dbReference>
<dbReference type="InterPro" id="IPR012340">
    <property type="entry name" value="NA-bd_OB-fold"/>
</dbReference>
<proteinExistence type="inferred from homology"/>
<keyword evidence="14" id="KW-1185">Reference proteome</keyword>
<organism evidence="9 12">
    <name type="scientific">Exiguobacterium indicum</name>
    <dbReference type="NCBI Taxonomy" id="296995"/>
    <lineage>
        <taxon>Bacteria</taxon>
        <taxon>Bacillati</taxon>
        <taxon>Bacillota</taxon>
        <taxon>Bacilli</taxon>
        <taxon>Bacillales</taxon>
        <taxon>Bacillales Family XII. Incertae Sedis</taxon>
        <taxon>Exiguobacterium</taxon>
    </lineage>
</organism>
<dbReference type="EMBL" id="LDQV01000003">
    <property type="protein sequence ID" value="KTR28579.1"/>
    <property type="molecule type" value="Genomic_DNA"/>
</dbReference>
<dbReference type="RefSeq" id="WP_023467502.1">
    <property type="nucleotide sequence ID" value="NZ_FMYN01000002.1"/>
</dbReference>
<dbReference type="Gene3D" id="2.40.50.140">
    <property type="entry name" value="Nucleic acid-binding proteins"/>
    <property type="match status" value="1"/>
</dbReference>
<keyword evidence="5 7" id="KW-0234">DNA repair</keyword>
<evidence type="ECO:0000313" key="11">
    <source>
        <dbReference type="EMBL" id="MEI4462402.1"/>
    </source>
</evidence>
<reference evidence="10 13" key="2">
    <citation type="journal article" date="2016" name="Front. Microbiol.">
        <title>Genomic Resource of Rice Seed Associated Bacteria.</title>
        <authorList>
            <person name="Midha S."/>
            <person name="Bansal K."/>
            <person name="Sharma S."/>
            <person name="Kumar N."/>
            <person name="Patil P.P."/>
            <person name="Chaudhry V."/>
            <person name="Patil P.B."/>
        </authorList>
    </citation>
    <scope>NUCLEOTIDE SEQUENCE [LARGE SCALE GENOMIC DNA]</scope>
    <source>
        <strain evidence="10 13">RSA11</strain>
    </source>
</reference>
<dbReference type="EMBL" id="LNQL01000002">
    <property type="protein sequence ID" value="KSU49157.1"/>
    <property type="molecule type" value="Genomic_DNA"/>
</dbReference>
<dbReference type="SMR" id="A0A0V8GFY7"/>
<evidence type="ECO:0000313" key="14">
    <source>
        <dbReference type="Proteomes" id="UP001387110"/>
    </source>
</evidence>
<evidence type="ECO:0000256" key="4">
    <source>
        <dbReference type="ARBA" id="ARBA00023172"/>
    </source>
</evidence>
<dbReference type="InterPro" id="IPR003717">
    <property type="entry name" value="RecO"/>
</dbReference>
<dbReference type="GO" id="GO:0006302">
    <property type="term" value="P:double-strand break repair"/>
    <property type="evidence" value="ECO:0007669"/>
    <property type="project" value="TreeGrafter"/>
</dbReference>
<dbReference type="GO" id="GO:0043590">
    <property type="term" value="C:bacterial nucleoid"/>
    <property type="evidence" value="ECO:0007669"/>
    <property type="project" value="TreeGrafter"/>
</dbReference>
<sequence>MIDKAEGLVLRTVVYGESNKIVTLLTREYGKLAVMARGAKKPGSRFNAASQPFVRAVYIYPRSRGLGQLKSADVITSHAHIRQDVVLMAYAMYLLELADKALDERVPQPALYDLFVEGLEAMDEGLDPDVVSFIIELRLLRHLGIAPHLNGCTICGSAEAPFAFSLHHGGLLCRRHRHEDEHAVFMSEAVAKMLYVFSVYDFSRIGTVTVKPETKRLLRQIMDAYMERYSGLRLRSKRVLDQLIDFGND</sequence>
<accession>A0A0V8GFY7</accession>
<keyword evidence="3 7" id="KW-0227">DNA damage</keyword>
<keyword evidence="4 7" id="KW-0233">DNA recombination</keyword>
<dbReference type="OrthoDB" id="9797083at2"/>
<feature type="domain" description="DNA replication/recombination mediator RecO N-terminal" evidence="8">
    <location>
        <begin position="4"/>
        <end position="77"/>
    </location>
</feature>
<name>A0A0V8GFY7_9BACL</name>
<reference evidence="9 12" key="1">
    <citation type="journal article" date="2015" name="Int. J. Syst. Evol. Microbiol.">
        <title>Exiguobacterium enclense sp. nov., isolated from sediment.</title>
        <authorList>
            <person name="Dastager S.G."/>
            <person name="Mawlankar R."/>
            <person name="Sonalkar V.V."/>
            <person name="Thorat M.N."/>
            <person name="Mual P."/>
            <person name="Verma A."/>
            <person name="Krishnamurthi S."/>
            <person name="Tang S.K."/>
            <person name="Li W.J."/>
        </authorList>
    </citation>
    <scope>NUCLEOTIDE SEQUENCE [LARGE SCALE GENOMIC DNA]</scope>
    <source>
        <strain evidence="9 12">NIO-1109</strain>
    </source>
</reference>
<evidence type="ECO:0000256" key="7">
    <source>
        <dbReference type="HAMAP-Rule" id="MF_00201"/>
    </source>
</evidence>
<dbReference type="PANTHER" id="PTHR33991:SF1">
    <property type="entry name" value="DNA REPAIR PROTEIN RECO"/>
    <property type="match status" value="1"/>
</dbReference>
<comment type="caution">
    <text evidence="9">The sequence shown here is derived from an EMBL/GenBank/DDBJ whole genome shotgun (WGS) entry which is preliminary data.</text>
</comment>
<comment type="function">
    <text evidence="7">Involved in DNA repair and RecF pathway recombination.</text>
</comment>
<dbReference type="GeneID" id="90836000"/>
<dbReference type="PANTHER" id="PTHR33991">
    <property type="entry name" value="DNA REPAIR PROTEIN RECO"/>
    <property type="match status" value="1"/>
</dbReference>
<dbReference type="AlphaFoldDB" id="A0A0V8GFY7"/>
<dbReference type="Proteomes" id="UP000053797">
    <property type="component" value="Unassembled WGS sequence"/>
</dbReference>
<evidence type="ECO:0000256" key="5">
    <source>
        <dbReference type="ARBA" id="ARBA00023204"/>
    </source>
</evidence>
<dbReference type="Gene3D" id="1.20.1440.120">
    <property type="entry name" value="Recombination protein O, C-terminal domain"/>
    <property type="match status" value="1"/>
</dbReference>
<dbReference type="HAMAP" id="MF_00201">
    <property type="entry name" value="RecO"/>
    <property type="match status" value="1"/>
</dbReference>
<evidence type="ECO:0000313" key="13">
    <source>
        <dbReference type="Proteomes" id="UP000072605"/>
    </source>
</evidence>
<dbReference type="InterPro" id="IPR022572">
    <property type="entry name" value="DNA_rep/recomb_RecO_N"/>
</dbReference>
<dbReference type="Proteomes" id="UP001387110">
    <property type="component" value="Unassembled WGS sequence"/>
</dbReference>
<dbReference type="Pfam" id="PF11967">
    <property type="entry name" value="RecO_N"/>
    <property type="match status" value="1"/>
</dbReference>
<protein>
    <recommendedName>
        <fullName evidence="2 7">DNA repair protein RecO</fullName>
    </recommendedName>
    <alternativeName>
        <fullName evidence="6 7">Recombination protein O</fullName>
    </alternativeName>
</protein>
<evidence type="ECO:0000256" key="6">
    <source>
        <dbReference type="ARBA" id="ARBA00033409"/>
    </source>
</evidence>
<dbReference type="SUPFAM" id="SSF50249">
    <property type="entry name" value="Nucleic acid-binding proteins"/>
    <property type="match status" value="1"/>
</dbReference>
<gene>
    <name evidence="7 11" type="primary">recO</name>
    <name evidence="9" type="ORF">AS033_07205</name>
    <name evidence="10" type="ORF">RSA11_00460</name>
    <name evidence="11" type="ORF">SZL87_08215</name>
</gene>
<reference evidence="11 14" key="3">
    <citation type="submission" date="2023-12" db="EMBL/GenBank/DDBJ databases">
        <authorList>
            <person name="Easwaran N."/>
            <person name="Lazarus H.P.S."/>
        </authorList>
    </citation>
    <scope>NUCLEOTIDE SEQUENCE [LARGE SCALE GENOMIC DNA]</scope>
    <source>
        <strain evidence="11 14">VIT-2023</strain>
    </source>
</reference>
<evidence type="ECO:0000256" key="1">
    <source>
        <dbReference type="ARBA" id="ARBA00007452"/>
    </source>
</evidence>
<evidence type="ECO:0000313" key="10">
    <source>
        <dbReference type="EMBL" id="KTR28579.1"/>
    </source>
</evidence>
<evidence type="ECO:0000256" key="2">
    <source>
        <dbReference type="ARBA" id="ARBA00021310"/>
    </source>
</evidence>
<dbReference type="SUPFAM" id="SSF57863">
    <property type="entry name" value="ArfGap/RecO-like zinc finger"/>
    <property type="match status" value="1"/>
</dbReference>
<dbReference type="InterPro" id="IPR037278">
    <property type="entry name" value="ARFGAP/RecO"/>
</dbReference>
<dbReference type="Pfam" id="PF02565">
    <property type="entry name" value="RecO_C"/>
    <property type="match status" value="1"/>
</dbReference>
<evidence type="ECO:0000259" key="8">
    <source>
        <dbReference type="Pfam" id="PF11967"/>
    </source>
</evidence>
<evidence type="ECO:0000256" key="3">
    <source>
        <dbReference type="ARBA" id="ARBA00022763"/>
    </source>
</evidence>
<evidence type="ECO:0000313" key="12">
    <source>
        <dbReference type="Proteomes" id="UP000053797"/>
    </source>
</evidence>
<dbReference type="EMBL" id="JBAWKY010000002">
    <property type="protein sequence ID" value="MEI4462402.1"/>
    <property type="molecule type" value="Genomic_DNA"/>
</dbReference>